<protein>
    <submittedName>
        <fullName evidence="1">Uncharacterized protein</fullName>
    </submittedName>
</protein>
<organism evidence="1">
    <name type="scientific">Siphoviridae sp. ctwhn18</name>
    <dbReference type="NCBI Taxonomy" id="2825733"/>
    <lineage>
        <taxon>Viruses</taxon>
        <taxon>Duplodnaviria</taxon>
        <taxon>Heunggongvirae</taxon>
        <taxon>Uroviricota</taxon>
        <taxon>Caudoviricetes</taxon>
    </lineage>
</organism>
<evidence type="ECO:0000313" key="1">
    <source>
        <dbReference type="EMBL" id="DAD99900.1"/>
    </source>
</evidence>
<name>A0A8S5NZP8_9CAUD</name>
<proteinExistence type="predicted"/>
<dbReference type="EMBL" id="BK015295">
    <property type="protein sequence ID" value="DAD99900.1"/>
    <property type="molecule type" value="Genomic_DNA"/>
</dbReference>
<sequence length="64" mass="7797">MEDTPLGQTVLIRKENNPDRLKNFTQHEHRIRNGWRNFRAQQMKSVQAPEQFAAMFERMFKNMF</sequence>
<reference evidence="1" key="1">
    <citation type="journal article" date="2021" name="Proc. Natl. Acad. Sci. U.S.A.">
        <title>A Catalog of Tens of Thousands of Viruses from Human Metagenomes Reveals Hidden Associations with Chronic Diseases.</title>
        <authorList>
            <person name="Tisza M.J."/>
            <person name="Buck C.B."/>
        </authorList>
    </citation>
    <scope>NUCLEOTIDE SEQUENCE</scope>
    <source>
        <strain evidence="1">Ctwhn18</strain>
    </source>
</reference>
<accession>A0A8S5NZP8</accession>